<evidence type="ECO:0000313" key="1">
    <source>
        <dbReference type="EMBL" id="MDI9242196.1"/>
    </source>
</evidence>
<name>A0AAP4BCH8_9FIRM</name>
<dbReference type="AlphaFoldDB" id="A0AAP4BCH8"/>
<reference evidence="1 2" key="1">
    <citation type="submission" date="2023-05" db="EMBL/GenBank/DDBJ databases">
        <title>[ruminococcus] sp. nov., isolated from a pig farm feces dump.</title>
        <authorList>
            <person name="Chang Y.-H."/>
        </authorList>
    </citation>
    <scope>NUCLEOTIDE SEQUENCE [LARGE SCALE GENOMIC DNA]</scope>
    <source>
        <strain evidence="1 2">YH-rum2234</strain>
    </source>
</reference>
<accession>A0AAP4BCH8</accession>
<organism evidence="1 2">
    <name type="scientific">Fusibacillus kribbianus</name>
    <dbReference type="NCBI Taxonomy" id="3044208"/>
    <lineage>
        <taxon>Bacteria</taxon>
        <taxon>Bacillati</taxon>
        <taxon>Bacillota</taxon>
        <taxon>Clostridia</taxon>
        <taxon>Lachnospirales</taxon>
        <taxon>Lachnospiraceae</taxon>
        <taxon>Fusibacillus</taxon>
    </lineage>
</organism>
<sequence>MSYLKAALYRKQKELEELITILNNSDCPQPVGKLRVSRRRGKDIYYHRTAERPGEPGYLGKYIKKEDRHLAVQLAQYEYERKLREETERQYRMICKVAENYDPDELKNLYESLHPGRKALIQPFVEPDELFVKHWEAESYTGKGFSAADIEIYTERGERVRSKSEKIIADKLYAMKIPYKYEVPLPLKGFGIVYPDFVVLNAKQRKVYYWEHLGMMEQPDYAAAAVQKLEQYQKNGIFPGDKLILTYETKTRPLNTKLLEQCIIQYLLI</sequence>
<dbReference type="Proteomes" id="UP001300383">
    <property type="component" value="Unassembled WGS sequence"/>
</dbReference>
<dbReference type="RefSeq" id="WP_283230646.1">
    <property type="nucleotide sequence ID" value="NZ_JASGBQ010000009.1"/>
</dbReference>
<comment type="caution">
    <text evidence="1">The sequence shown here is derived from an EMBL/GenBank/DDBJ whole genome shotgun (WGS) entry which is preliminary data.</text>
</comment>
<gene>
    <name evidence="1" type="ORF">QJ036_06850</name>
</gene>
<dbReference type="EMBL" id="JASGBQ010000009">
    <property type="protein sequence ID" value="MDI9242196.1"/>
    <property type="molecule type" value="Genomic_DNA"/>
</dbReference>
<protein>
    <submittedName>
        <fullName evidence="1">Uncharacterized protein</fullName>
    </submittedName>
</protein>
<keyword evidence="2" id="KW-1185">Reference proteome</keyword>
<evidence type="ECO:0000313" key="2">
    <source>
        <dbReference type="Proteomes" id="UP001300383"/>
    </source>
</evidence>
<proteinExistence type="predicted"/>